<evidence type="ECO:0000313" key="4">
    <source>
        <dbReference type="Proteomes" id="UP000188532"/>
    </source>
</evidence>
<dbReference type="SUPFAM" id="SSF55469">
    <property type="entry name" value="FMN-dependent nitroreductase-like"/>
    <property type="match status" value="1"/>
</dbReference>
<dbReference type="EMBL" id="MVBN01000007">
    <property type="protein sequence ID" value="OOK69927.1"/>
    <property type="molecule type" value="Genomic_DNA"/>
</dbReference>
<dbReference type="InterPro" id="IPR000415">
    <property type="entry name" value="Nitroreductase-like"/>
</dbReference>
<protein>
    <submittedName>
        <fullName evidence="2">Putative nAD(P)H nitroreductase acg</fullName>
    </submittedName>
</protein>
<evidence type="ECO:0000313" key="3">
    <source>
        <dbReference type="EMBL" id="OOK69927.1"/>
    </source>
</evidence>
<dbReference type="Proteomes" id="UP000516380">
    <property type="component" value="Chromosome"/>
</dbReference>
<evidence type="ECO:0000313" key="6">
    <source>
        <dbReference type="Proteomes" id="UP000516380"/>
    </source>
</evidence>
<evidence type="ECO:0000313" key="5">
    <source>
        <dbReference type="Proteomes" id="UP000189229"/>
    </source>
</evidence>
<dbReference type="Proteomes" id="UP000189229">
    <property type="component" value="Unassembled WGS sequence"/>
</dbReference>
<name>A0A1V3WPH4_MYCKA</name>
<reference evidence="1 6" key="2">
    <citation type="submission" date="2020-07" db="EMBL/GenBank/DDBJ databases">
        <title>Mycobacterium kansasii (former subtype) with zoonotic potential isolated from diseased indoor pet cat, Japan.</title>
        <authorList>
            <person name="Fukano H."/>
            <person name="Terazono T."/>
            <person name="Hoshino Y."/>
        </authorList>
    </citation>
    <scope>NUCLEOTIDE SEQUENCE [LARGE SCALE GENOMIC DNA]</scope>
    <source>
        <strain evidence="1 6">Kuro-I</strain>
    </source>
</reference>
<evidence type="ECO:0000313" key="1">
    <source>
        <dbReference type="EMBL" id="BCI91757.1"/>
    </source>
</evidence>
<dbReference type="Proteomes" id="UP000188532">
    <property type="component" value="Unassembled WGS sequence"/>
</dbReference>
<evidence type="ECO:0000313" key="2">
    <source>
        <dbReference type="EMBL" id="OOK68865.1"/>
    </source>
</evidence>
<accession>A0A1V3WPH4</accession>
<dbReference type="STRING" id="1768.B1T50_17400"/>
<keyword evidence="6" id="KW-1185">Reference proteome</keyword>
<dbReference type="GO" id="GO:0016491">
    <property type="term" value="F:oxidoreductase activity"/>
    <property type="evidence" value="ECO:0007669"/>
    <property type="project" value="InterPro"/>
</dbReference>
<dbReference type="EMBL" id="MVBM01000007">
    <property type="protein sequence ID" value="OOK68865.1"/>
    <property type="molecule type" value="Genomic_DNA"/>
</dbReference>
<organism evidence="2 5">
    <name type="scientific">Mycobacterium kansasii</name>
    <dbReference type="NCBI Taxonomy" id="1768"/>
    <lineage>
        <taxon>Bacteria</taxon>
        <taxon>Bacillati</taxon>
        <taxon>Actinomycetota</taxon>
        <taxon>Actinomycetes</taxon>
        <taxon>Mycobacteriales</taxon>
        <taxon>Mycobacteriaceae</taxon>
        <taxon>Mycobacterium</taxon>
    </lineage>
</organism>
<dbReference type="EMBL" id="AP023343">
    <property type="protein sequence ID" value="BCI91757.1"/>
    <property type="molecule type" value="Genomic_DNA"/>
</dbReference>
<gene>
    <name evidence="3" type="ORF">BZL29_6209</name>
    <name evidence="2" type="ORF">BZL30_7084</name>
    <name evidence="1" type="ORF">NIIDMKKI_69630</name>
</gene>
<dbReference type="AlphaFoldDB" id="A0A1V3WPH4"/>
<reference evidence="4 5" key="1">
    <citation type="submission" date="2017-02" db="EMBL/GenBank/DDBJ databases">
        <title>Complete genome sequences of Mycobacterium kansasii strains isolated from rhesus macaques.</title>
        <authorList>
            <person name="Panda A."/>
            <person name="Nagaraj S."/>
            <person name="Zhao X."/>
            <person name="Tettelin H."/>
            <person name="Detolla L.J."/>
        </authorList>
    </citation>
    <scope>NUCLEOTIDE SEQUENCE [LARGE SCALE GENOMIC DNA]</scope>
    <source>
        <strain evidence="3 4">11-3469</strain>
        <strain evidence="2 5">11-3813</strain>
    </source>
</reference>
<proteinExistence type="predicted"/>
<sequence>MLDTVLDTPTIENAIELAGRAPLLYNSQPWRWAAEGSRLEPTLDPTRLLRADRSMREAHISCGAVLDHLPPPTPRRPLADVLRLNR</sequence>